<dbReference type="GO" id="GO:0016491">
    <property type="term" value="F:oxidoreductase activity"/>
    <property type="evidence" value="ECO:0007669"/>
    <property type="project" value="UniProtKB-KW"/>
</dbReference>
<dbReference type="Gene3D" id="3.30.1370.60">
    <property type="entry name" value="Hypothetical oxidoreductase yiak, domain 2"/>
    <property type="match status" value="1"/>
</dbReference>
<dbReference type="PANTHER" id="PTHR11091:SF0">
    <property type="entry name" value="MALATE DEHYDROGENASE"/>
    <property type="match status" value="1"/>
</dbReference>
<dbReference type="InterPro" id="IPR043144">
    <property type="entry name" value="Mal/L-sulf/L-lact_DH-like_ah"/>
</dbReference>
<dbReference type="Gene3D" id="1.10.1530.10">
    <property type="match status" value="1"/>
</dbReference>
<dbReference type="Pfam" id="PF02615">
    <property type="entry name" value="Ldh_2"/>
    <property type="match status" value="1"/>
</dbReference>
<evidence type="ECO:0000313" key="4">
    <source>
        <dbReference type="Proteomes" id="UP000245708"/>
    </source>
</evidence>
<reference evidence="3 4" key="1">
    <citation type="submission" date="2018-05" db="EMBL/GenBank/DDBJ databases">
        <title>Genomic Encyclopedia of Type Strains, Phase IV (KMG-IV): sequencing the most valuable type-strain genomes for metagenomic binning, comparative biology and taxonomic classification.</title>
        <authorList>
            <person name="Goeker M."/>
        </authorList>
    </citation>
    <scope>NUCLEOTIDE SEQUENCE [LARGE SCALE GENOMIC DNA]</scope>
    <source>
        <strain evidence="3 4">DSM 16097</strain>
    </source>
</reference>
<dbReference type="Proteomes" id="UP000245708">
    <property type="component" value="Unassembled WGS sequence"/>
</dbReference>
<gene>
    <name evidence="3" type="ORF">C7455_101540</name>
</gene>
<dbReference type="EMBL" id="QGGW01000001">
    <property type="protein sequence ID" value="PWK62513.1"/>
    <property type="molecule type" value="Genomic_DNA"/>
</dbReference>
<comment type="caution">
    <text evidence="3">The sequence shown here is derived from an EMBL/GenBank/DDBJ whole genome shotgun (WGS) entry which is preliminary data.</text>
</comment>
<organism evidence="3 4">
    <name type="scientific">Roseicyclus mahoneyensis</name>
    <dbReference type="NCBI Taxonomy" id="164332"/>
    <lineage>
        <taxon>Bacteria</taxon>
        <taxon>Pseudomonadati</taxon>
        <taxon>Pseudomonadota</taxon>
        <taxon>Alphaproteobacteria</taxon>
        <taxon>Rhodobacterales</taxon>
        <taxon>Roseobacteraceae</taxon>
        <taxon>Roseicyclus</taxon>
    </lineage>
</organism>
<dbReference type="SUPFAM" id="SSF89733">
    <property type="entry name" value="L-sulfolactate dehydrogenase-like"/>
    <property type="match status" value="1"/>
</dbReference>
<dbReference type="InterPro" id="IPR036111">
    <property type="entry name" value="Mal/L-sulfo/L-lacto_DH-like_sf"/>
</dbReference>
<name>A0A316H4L0_9RHOB</name>
<keyword evidence="2" id="KW-0560">Oxidoreductase</keyword>
<protein>
    <submittedName>
        <fullName evidence="3">LDH2 family malate/lactate/ureidoglycolate dehydrogenase</fullName>
    </submittedName>
</protein>
<keyword evidence="4" id="KW-1185">Reference proteome</keyword>
<sequence length="340" mass="34417">MPVLSELEARALVARAFVRAGVIPPDMAEAAAHHLVLTEMMGITTHGLARVGSYIGRIAAGGIDPSAVPVVTAPAPALLQMDGRDALGAAVAQIATARTLEAARKTGIAACFVRRGTHFGAVAPCLWIAAEAGFASFITANSAPMLAPPGGRDVAVGNAPTGIGLPHAGGRHVMLDMALSVVARSKLRGAAARGETIPETWAMDAEGRPTTDPATALKGVLQAIGGRKGAALAVTLDLFAAGLAGAAMLTDVADNHRDPSALPDVGHLFIMIDAEKLMPAEALATRLDHASGMVSSARPVPGGSPPRLPGARAIAALKRARAVGMDVSAALLNELEELAG</sequence>
<dbReference type="InterPro" id="IPR003767">
    <property type="entry name" value="Malate/L-lactate_DH-like"/>
</dbReference>
<evidence type="ECO:0000256" key="1">
    <source>
        <dbReference type="ARBA" id="ARBA00006056"/>
    </source>
</evidence>
<proteinExistence type="inferred from homology"/>
<dbReference type="InterPro" id="IPR043143">
    <property type="entry name" value="Mal/L-sulf/L-lact_DH-like_NADP"/>
</dbReference>
<accession>A0A316H4L0</accession>
<dbReference type="PANTHER" id="PTHR11091">
    <property type="entry name" value="OXIDOREDUCTASE-RELATED"/>
    <property type="match status" value="1"/>
</dbReference>
<comment type="similarity">
    <text evidence="1">Belongs to the LDH2/MDH2 oxidoreductase family.</text>
</comment>
<evidence type="ECO:0000256" key="2">
    <source>
        <dbReference type="ARBA" id="ARBA00023002"/>
    </source>
</evidence>
<evidence type="ECO:0000313" key="3">
    <source>
        <dbReference type="EMBL" id="PWK62513.1"/>
    </source>
</evidence>
<dbReference type="AlphaFoldDB" id="A0A316H4L0"/>